<dbReference type="Gene3D" id="3.40.390.10">
    <property type="entry name" value="Collagenase (Catalytic Domain)"/>
    <property type="match status" value="1"/>
</dbReference>
<protein>
    <recommendedName>
        <fullName evidence="4">Deuterolysin</fullName>
    </recommendedName>
</protein>
<evidence type="ECO:0008006" key="4">
    <source>
        <dbReference type="Google" id="ProtNLM"/>
    </source>
</evidence>
<dbReference type="AlphaFoldDB" id="A0A9P8LGW5"/>
<feature type="chain" id="PRO_5040123584" description="Deuterolysin" evidence="1">
    <location>
        <begin position="21"/>
        <end position="371"/>
    </location>
</feature>
<evidence type="ECO:0000313" key="3">
    <source>
        <dbReference type="Proteomes" id="UP000750711"/>
    </source>
</evidence>
<feature type="signal peptide" evidence="1">
    <location>
        <begin position="1"/>
        <end position="20"/>
    </location>
</feature>
<keyword evidence="1" id="KW-0732">Signal</keyword>
<dbReference type="EMBL" id="JAGHQM010000070">
    <property type="protein sequence ID" value="KAH0565675.1"/>
    <property type="molecule type" value="Genomic_DNA"/>
</dbReference>
<organism evidence="2 3">
    <name type="scientific">Trichoglossum hirsutum</name>
    <dbReference type="NCBI Taxonomy" id="265104"/>
    <lineage>
        <taxon>Eukaryota</taxon>
        <taxon>Fungi</taxon>
        <taxon>Dikarya</taxon>
        <taxon>Ascomycota</taxon>
        <taxon>Pezizomycotina</taxon>
        <taxon>Geoglossomycetes</taxon>
        <taxon>Geoglossales</taxon>
        <taxon>Geoglossaceae</taxon>
        <taxon>Trichoglossum</taxon>
    </lineage>
</organism>
<dbReference type="GO" id="GO:0008237">
    <property type="term" value="F:metallopeptidase activity"/>
    <property type="evidence" value="ECO:0007669"/>
    <property type="project" value="InterPro"/>
</dbReference>
<comment type="caution">
    <text evidence="2">The sequence shown here is derived from an EMBL/GenBank/DDBJ whole genome shotgun (WGS) entry which is preliminary data.</text>
</comment>
<reference evidence="2" key="1">
    <citation type="submission" date="2021-03" db="EMBL/GenBank/DDBJ databases">
        <title>Comparative genomics and phylogenomic investigation of the class Geoglossomycetes provide insights into ecological specialization and systematics.</title>
        <authorList>
            <person name="Melie T."/>
            <person name="Pirro S."/>
            <person name="Miller A.N."/>
            <person name="Quandt A."/>
        </authorList>
    </citation>
    <scope>NUCLEOTIDE SEQUENCE</scope>
    <source>
        <strain evidence="2">CAQ_001_2017</strain>
    </source>
</reference>
<name>A0A9P8LGW5_9PEZI</name>
<keyword evidence="3" id="KW-1185">Reference proteome</keyword>
<evidence type="ECO:0000256" key="1">
    <source>
        <dbReference type="SAM" id="SignalP"/>
    </source>
</evidence>
<accession>A0A9P8LGW5</accession>
<proteinExistence type="predicted"/>
<dbReference type="Proteomes" id="UP000750711">
    <property type="component" value="Unassembled WGS sequence"/>
</dbReference>
<dbReference type="InterPro" id="IPR024079">
    <property type="entry name" value="MetalloPept_cat_dom_sf"/>
</dbReference>
<sequence length="371" mass="40284">MSLFRNTLAVLGSVLPVALATIQPQSAATTTIVAGSIANSVTLQQRAPSIKSTFPAASCGSPCIISFNSIATTLTLTAPPVTVSVADSKNSITVSFSPTTTVVTFHPTPSTIANENPKATPTITIQPASIGKYSLRGSANYNTEQGQSQVVVQDDVEYYGQPAVEEDQGCPYPEAKVGPRPPDGEFDFLNCPHDHISDYLIAIEDARMIANYAYQSQIGEGFASYDEYFAPGHGEDLQKLSYVLSVTTDIRSDVRPHVRFVCLDQQTNDQFDGKYQRKCVERRTETEWCSVDIQTVPDADYDSHFILAAHTILHELSHVFAVTEPIGLTPLGFNLQNPEIYHPSECKALRHNDPEAATDNAQSHALSMAGE</sequence>
<dbReference type="SUPFAM" id="SSF55486">
    <property type="entry name" value="Metalloproteases ('zincins'), catalytic domain"/>
    <property type="match status" value="1"/>
</dbReference>
<gene>
    <name evidence="2" type="ORF">GP486_000931</name>
</gene>
<evidence type="ECO:0000313" key="2">
    <source>
        <dbReference type="EMBL" id="KAH0565675.1"/>
    </source>
</evidence>